<evidence type="ECO:0000313" key="3">
    <source>
        <dbReference type="EMBL" id="AMB43133.1"/>
    </source>
</evidence>
<reference evidence="3 4" key="1">
    <citation type="journal article" date="2016" name="J. Gen. Virol.">
        <title>Novel bat adenoviruses with an extremely large E3 gene.</title>
        <authorList>
            <person name="Tan B."/>
            <person name="Yang X.L."/>
            <person name="Ge X.Y."/>
            <person name="Peng C."/>
            <person name="Zhang Y.Z."/>
            <person name="Zhang L.B."/>
            <person name="Shi Z.L."/>
        </authorList>
    </citation>
    <scope>NUCLEOTIDE SEQUENCE [LARGE SCALE GENOMIC DNA]</scope>
    <source>
        <strain evidence="3">WIV11</strain>
    </source>
</reference>
<sequence>MNLSNATLETLQIQIQQTDTFANYLFVSNLLQFILYPLAALLAISIFLCQRYKLCQKIRDLKAYNLSLKLRQSFRTAMQHAYSPSSPKPPDPVPLNTIV</sequence>
<dbReference type="RefSeq" id="YP_009246437.1">
    <property type="nucleotide sequence ID" value="NC_029902.1"/>
</dbReference>
<dbReference type="OrthoDB" id="23054at10239"/>
<dbReference type="Proteomes" id="UP000153590">
    <property type="component" value="Segment"/>
</dbReference>
<proteinExistence type="predicted"/>
<name>A0A161DYB9_9ADEN</name>
<evidence type="ECO:0000256" key="2">
    <source>
        <dbReference type="SAM" id="Phobius"/>
    </source>
</evidence>
<keyword evidence="2" id="KW-1133">Transmembrane helix</keyword>
<dbReference type="EMBL" id="KT698855">
    <property type="protein sequence ID" value="AMB43133.1"/>
    <property type="molecule type" value="Genomic_DNA"/>
</dbReference>
<keyword evidence="2" id="KW-0472">Membrane</keyword>
<accession>A0A161DYB9</accession>
<keyword evidence="2" id="KW-0812">Transmembrane</keyword>
<protein>
    <submittedName>
        <fullName evidence="3">E3S</fullName>
    </submittedName>
</protein>
<organism evidence="3 4">
    <name type="scientific">Bat mastadenovirus WIV11</name>
    <dbReference type="NCBI Taxonomy" id="1788433"/>
    <lineage>
        <taxon>Viruses</taxon>
        <taxon>Varidnaviria</taxon>
        <taxon>Bamfordvirae</taxon>
        <taxon>Preplasmiviricota</taxon>
        <taxon>Polisuviricotina</taxon>
        <taxon>Pharingeaviricetes</taxon>
        <taxon>Rowavirales</taxon>
        <taxon>Adenoviridae</taxon>
        <taxon>Mastadenovirus</taxon>
        <taxon>Mastadenovirus rhinolopidae</taxon>
        <taxon>Bat mastadenovirus C</taxon>
    </lineage>
</organism>
<feature type="transmembrane region" description="Helical" evidence="2">
    <location>
        <begin position="30"/>
        <end position="49"/>
    </location>
</feature>
<dbReference type="GeneID" id="27246416"/>
<evidence type="ECO:0000313" key="4">
    <source>
        <dbReference type="Proteomes" id="UP000153590"/>
    </source>
</evidence>
<dbReference type="KEGG" id="vg:27246416"/>
<evidence type="ECO:0000256" key="1">
    <source>
        <dbReference type="SAM" id="MobiDB-lite"/>
    </source>
</evidence>
<feature type="region of interest" description="Disordered" evidence="1">
    <location>
        <begin position="80"/>
        <end position="99"/>
    </location>
</feature>